<name>A0A9J2PPQ6_ASCLU</name>
<dbReference type="WBParaSite" id="ALUE_0001132401-mRNA-1">
    <property type="protein sequence ID" value="ALUE_0001132401-mRNA-1"/>
    <property type="gene ID" value="ALUE_0001132401"/>
</dbReference>
<dbReference type="Proteomes" id="UP000036681">
    <property type="component" value="Unplaced"/>
</dbReference>
<accession>A0A9J2PPQ6</accession>
<evidence type="ECO:0000313" key="2">
    <source>
        <dbReference type="WBParaSite" id="ALUE_0001132401-mRNA-1"/>
    </source>
</evidence>
<protein>
    <submittedName>
        <fullName evidence="2">Uncharacterized protein</fullName>
    </submittedName>
</protein>
<proteinExistence type="predicted"/>
<evidence type="ECO:0000313" key="1">
    <source>
        <dbReference type="Proteomes" id="UP000036681"/>
    </source>
</evidence>
<sequence length="53" mass="6289">MKIVQYQKLVVLYQPPPYTIRSVMIPLWLAHLSANYRKLPVSKLHARNRRAND</sequence>
<keyword evidence="1" id="KW-1185">Reference proteome</keyword>
<dbReference type="AlphaFoldDB" id="A0A9J2PPQ6"/>
<organism evidence="1 2">
    <name type="scientific">Ascaris lumbricoides</name>
    <name type="common">Giant roundworm</name>
    <dbReference type="NCBI Taxonomy" id="6252"/>
    <lineage>
        <taxon>Eukaryota</taxon>
        <taxon>Metazoa</taxon>
        <taxon>Ecdysozoa</taxon>
        <taxon>Nematoda</taxon>
        <taxon>Chromadorea</taxon>
        <taxon>Rhabditida</taxon>
        <taxon>Spirurina</taxon>
        <taxon>Ascaridomorpha</taxon>
        <taxon>Ascaridoidea</taxon>
        <taxon>Ascarididae</taxon>
        <taxon>Ascaris</taxon>
    </lineage>
</organism>
<reference evidence="2" key="1">
    <citation type="submission" date="2023-03" db="UniProtKB">
        <authorList>
            <consortium name="WormBaseParasite"/>
        </authorList>
    </citation>
    <scope>IDENTIFICATION</scope>
</reference>